<dbReference type="NCBIfam" id="TIGR00050">
    <property type="entry name" value="rRNA_methyl_1"/>
    <property type="match status" value="1"/>
</dbReference>
<dbReference type="InterPro" id="IPR004384">
    <property type="entry name" value="RNA_MeTrfase_TrmJ/LasT"/>
</dbReference>
<dbReference type="Gene3D" id="1.10.8.590">
    <property type="match status" value="1"/>
</dbReference>
<name>A0A411PLL6_9GAMM</name>
<dbReference type="GO" id="GO:0160206">
    <property type="term" value="F:tRNA (cytidine(32)/uridine(32)-2'-O)-methyltransferase activity"/>
    <property type="evidence" value="ECO:0007669"/>
    <property type="project" value="UniProtKB-EC"/>
</dbReference>
<evidence type="ECO:0000313" key="7">
    <source>
        <dbReference type="EMBL" id="QBF84397.1"/>
    </source>
</evidence>
<comment type="catalytic activity">
    <reaction evidence="5">
        <text>cytidine(32) in tRNA + S-adenosyl-L-methionine = 2'-O-methylcytidine(32) in tRNA + S-adenosyl-L-homocysteine + H(+)</text>
        <dbReference type="Rhea" id="RHEA:42932"/>
        <dbReference type="Rhea" id="RHEA-COMP:10288"/>
        <dbReference type="Rhea" id="RHEA-COMP:10289"/>
        <dbReference type="ChEBI" id="CHEBI:15378"/>
        <dbReference type="ChEBI" id="CHEBI:57856"/>
        <dbReference type="ChEBI" id="CHEBI:59789"/>
        <dbReference type="ChEBI" id="CHEBI:74495"/>
        <dbReference type="ChEBI" id="CHEBI:82748"/>
        <dbReference type="EC" id="2.1.1.200"/>
    </reaction>
</comment>
<protein>
    <recommendedName>
        <fullName evidence="5">tRNA (cytidine/uridine-2'-O-)-methyltransferase TrmJ</fullName>
        <ecNumber evidence="5">2.1.1.200</ecNumber>
    </recommendedName>
    <alternativeName>
        <fullName evidence="5">tRNA (cytidine(32)/uridine(32)-2'-O)-methyltransferase</fullName>
    </alternativeName>
    <alternativeName>
        <fullName evidence="5">tRNA Cm32/Um32 methyltransferase</fullName>
    </alternativeName>
</protein>
<dbReference type="InterPro" id="IPR001537">
    <property type="entry name" value="SpoU_MeTrfase"/>
</dbReference>
<dbReference type="Pfam" id="PF00588">
    <property type="entry name" value="SpoU_methylase"/>
    <property type="match status" value="1"/>
</dbReference>
<evidence type="ECO:0000256" key="3">
    <source>
        <dbReference type="ARBA" id="ARBA00022679"/>
    </source>
</evidence>
<feature type="domain" description="tRNA/rRNA methyltransferase SpoU type" evidence="6">
    <location>
        <begin position="5"/>
        <end position="154"/>
    </location>
</feature>
<organism evidence="7 8">
    <name type="scientific">Shewanella maritima</name>
    <dbReference type="NCBI Taxonomy" id="2520507"/>
    <lineage>
        <taxon>Bacteria</taxon>
        <taxon>Pseudomonadati</taxon>
        <taxon>Pseudomonadota</taxon>
        <taxon>Gammaproteobacteria</taxon>
        <taxon>Alteromonadales</taxon>
        <taxon>Shewanellaceae</taxon>
        <taxon>Shewanella</taxon>
    </lineage>
</organism>
<keyword evidence="4 5" id="KW-0949">S-adenosyl-L-methionine</keyword>
<proteinExistence type="inferred from homology"/>
<keyword evidence="8" id="KW-1185">Reference proteome</keyword>
<evidence type="ECO:0000256" key="5">
    <source>
        <dbReference type="RuleBase" id="RU362024"/>
    </source>
</evidence>
<evidence type="ECO:0000256" key="4">
    <source>
        <dbReference type="ARBA" id="ARBA00022691"/>
    </source>
</evidence>
<evidence type="ECO:0000256" key="2">
    <source>
        <dbReference type="ARBA" id="ARBA00022603"/>
    </source>
</evidence>
<dbReference type="GO" id="GO:0002128">
    <property type="term" value="P:tRNA nucleoside ribose methylation"/>
    <property type="evidence" value="ECO:0007669"/>
    <property type="project" value="TreeGrafter"/>
</dbReference>
<gene>
    <name evidence="5 7" type="primary">trmJ</name>
    <name evidence="7" type="ORF">EXU30_18275</name>
</gene>
<evidence type="ECO:0000256" key="1">
    <source>
        <dbReference type="ARBA" id="ARBA00007228"/>
    </source>
</evidence>
<dbReference type="InterPro" id="IPR029028">
    <property type="entry name" value="Alpha/beta_knot_MTases"/>
</dbReference>
<dbReference type="GO" id="GO:0106339">
    <property type="term" value="F:tRNA (cytidine(32)-2'-O)-methyltransferase activity"/>
    <property type="evidence" value="ECO:0007669"/>
    <property type="project" value="RHEA"/>
</dbReference>
<dbReference type="CDD" id="cd18093">
    <property type="entry name" value="SpoU-like_TrmJ"/>
    <property type="match status" value="1"/>
</dbReference>
<dbReference type="OrthoDB" id="9806346at2"/>
<dbReference type="EMBL" id="CP036200">
    <property type="protein sequence ID" value="QBF84397.1"/>
    <property type="molecule type" value="Genomic_DNA"/>
</dbReference>
<dbReference type="Proteomes" id="UP000291106">
    <property type="component" value="Chromosome"/>
</dbReference>
<dbReference type="FunFam" id="3.40.1280.10:FF:000006">
    <property type="entry name" value="Uncharacterized tRNA/rRNA methyltransferase HI_0380"/>
    <property type="match status" value="1"/>
</dbReference>
<dbReference type="PANTHER" id="PTHR42786:SF2">
    <property type="entry name" value="TRNA (CYTIDINE_URIDINE-2'-O-)-METHYLTRANSFERASE TRMJ"/>
    <property type="match status" value="1"/>
</dbReference>
<dbReference type="EC" id="2.1.1.200" evidence="5"/>
<sequence>MLSNIRVVLVGTSHPGNIGSTARAMKTMGLTNLYLAEPRVEPDGHSIALAAGAADILENLTRVDSLEEAIADCSLVIATSARSRTLDWPMLEPREAGEKLAQRSETGPVAIVFGRENHGLSNEELQKCHYHLTIPANPEYSSLNLAQAVQLICYETRVAQLALDESGKQVTEEEYPLSEDLERFFTHLETTLSKTGFIIKNHPGQVMVKLRRLFTKARIEAAEMNILRGILTSIDKKIVEPSQEESDK</sequence>
<dbReference type="GO" id="GO:0003723">
    <property type="term" value="F:RNA binding"/>
    <property type="evidence" value="ECO:0007669"/>
    <property type="project" value="InterPro"/>
</dbReference>
<keyword evidence="5" id="KW-0963">Cytoplasm</keyword>
<keyword evidence="3 7" id="KW-0808">Transferase</keyword>
<dbReference type="InterPro" id="IPR029026">
    <property type="entry name" value="tRNA_m1G_MTases_N"/>
</dbReference>
<dbReference type="KEGG" id="smai:EXU30_18275"/>
<dbReference type="Gene3D" id="3.40.1280.10">
    <property type="match status" value="1"/>
</dbReference>
<keyword evidence="5" id="KW-0819">tRNA processing</keyword>
<accession>A0A411PLL6</accession>
<evidence type="ECO:0000313" key="8">
    <source>
        <dbReference type="Proteomes" id="UP000291106"/>
    </source>
</evidence>
<dbReference type="NCBIfam" id="NF011694">
    <property type="entry name" value="PRK15114.1"/>
    <property type="match status" value="1"/>
</dbReference>
<comment type="subcellular location">
    <subcellularLocation>
        <location evidence="5">Cytoplasm</location>
    </subcellularLocation>
</comment>
<dbReference type="GO" id="GO:0005829">
    <property type="term" value="C:cytosol"/>
    <property type="evidence" value="ECO:0007669"/>
    <property type="project" value="TreeGrafter"/>
</dbReference>
<evidence type="ECO:0000259" key="6">
    <source>
        <dbReference type="Pfam" id="PF00588"/>
    </source>
</evidence>
<dbReference type="SUPFAM" id="SSF75217">
    <property type="entry name" value="alpha/beta knot"/>
    <property type="match status" value="1"/>
</dbReference>
<dbReference type="AlphaFoldDB" id="A0A411PLL6"/>
<dbReference type="RefSeq" id="WP_130602467.1">
    <property type="nucleotide sequence ID" value="NZ_CP036200.1"/>
</dbReference>
<keyword evidence="2 5" id="KW-0489">Methyltransferase</keyword>
<dbReference type="PANTHER" id="PTHR42786">
    <property type="entry name" value="TRNA/RRNA METHYLTRANSFERASE"/>
    <property type="match status" value="1"/>
</dbReference>
<comment type="catalytic activity">
    <reaction evidence="5">
        <text>uridine(32) in tRNA + S-adenosyl-L-methionine = 2'-O-methyluridine(32) in tRNA + S-adenosyl-L-homocysteine + H(+)</text>
        <dbReference type="Rhea" id="RHEA:42936"/>
        <dbReference type="Rhea" id="RHEA-COMP:10107"/>
        <dbReference type="Rhea" id="RHEA-COMP:10290"/>
        <dbReference type="ChEBI" id="CHEBI:15378"/>
        <dbReference type="ChEBI" id="CHEBI:57856"/>
        <dbReference type="ChEBI" id="CHEBI:59789"/>
        <dbReference type="ChEBI" id="CHEBI:65315"/>
        <dbReference type="ChEBI" id="CHEBI:74478"/>
        <dbReference type="EC" id="2.1.1.200"/>
    </reaction>
</comment>
<comment type="function">
    <text evidence="5">Catalyzes the formation of 2'O-methylated cytidine (Cm32) or 2'O-methylated uridine (Um32) at position 32 in tRNA.</text>
</comment>
<comment type="similarity">
    <text evidence="1">Belongs to the class IV-like SAM-binding methyltransferase superfamily. RNA methyltransferase TrmH family.</text>
</comment>
<dbReference type="PIRSF" id="PIRSF004808">
    <property type="entry name" value="LasT"/>
    <property type="match status" value="1"/>
</dbReference>
<reference evidence="7 8" key="1">
    <citation type="submission" date="2019-02" db="EMBL/GenBank/DDBJ databases">
        <title>Shewanella sp. D4-2 isolated from Dokdo Island.</title>
        <authorList>
            <person name="Baek K."/>
        </authorList>
    </citation>
    <scope>NUCLEOTIDE SEQUENCE [LARGE SCALE GENOMIC DNA]</scope>
    <source>
        <strain evidence="7 8">D4-2</strain>
    </source>
</reference>
<comment type="subunit">
    <text evidence="5">Homodimer.</text>
</comment>